<gene>
    <name evidence="2" type="ORF">J1792_16040</name>
</gene>
<dbReference type="EMBL" id="JAFMOF010000002">
    <property type="protein sequence ID" value="MBO0654227.1"/>
    <property type="molecule type" value="Genomic_DNA"/>
</dbReference>
<sequence>MRIHMWTADTAGSGWYRGHLVGMSLAWLGHQVTVGVRLPGDWEQLDAVVGCRVAIPGASKAWRQMKAAGVRLVLDLDDDYFHLDPANTTACATWTPALQAALAENLCIAHVVTCCSEPLAKVLRAYHHDVRVIGNGLPAQYLGTPRDYDPETLRVGWAGSSSTLAELPIAARALNRISVYERPALVRLVGVTPEQAMAAGLRGGRVGALGWVPDQNHYLQAADEFDIWVAPYRDIPFNRAKFATKALEAGFLGIPLIASDIEPYRQAVDHGVTGFLVRRDHEWGRYLKQLADDPELRQSMGMAARARASGSILQALNQQWEKALTAPDRPPPISAAQAVAA</sequence>
<accession>A0A939FN02</accession>
<dbReference type="AlphaFoldDB" id="A0A939FN02"/>
<evidence type="ECO:0000313" key="2">
    <source>
        <dbReference type="EMBL" id="MBO0654227.1"/>
    </source>
</evidence>
<keyword evidence="3" id="KW-1185">Reference proteome</keyword>
<organism evidence="2 3">
    <name type="scientific">Streptomyces triculaminicus</name>
    <dbReference type="NCBI Taxonomy" id="2816232"/>
    <lineage>
        <taxon>Bacteria</taxon>
        <taxon>Bacillati</taxon>
        <taxon>Actinomycetota</taxon>
        <taxon>Actinomycetes</taxon>
        <taxon>Kitasatosporales</taxon>
        <taxon>Streptomycetaceae</taxon>
        <taxon>Streptomyces</taxon>
    </lineage>
</organism>
<name>A0A939FN02_9ACTN</name>
<dbReference type="Proteomes" id="UP000664781">
    <property type="component" value="Unassembled WGS sequence"/>
</dbReference>
<dbReference type="RefSeq" id="WP_207247537.1">
    <property type="nucleotide sequence ID" value="NZ_JAFMOF010000002.1"/>
</dbReference>
<dbReference type="Pfam" id="PF13692">
    <property type="entry name" value="Glyco_trans_1_4"/>
    <property type="match status" value="1"/>
</dbReference>
<protein>
    <recommendedName>
        <fullName evidence="1">D-inositol 3-phosphate glycosyltransferase</fullName>
    </recommendedName>
</protein>
<comment type="caution">
    <text evidence="2">The sequence shown here is derived from an EMBL/GenBank/DDBJ whole genome shotgun (WGS) entry which is preliminary data.</text>
</comment>
<proteinExistence type="predicted"/>
<dbReference type="CDD" id="cd03801">
    <property type="entry name" value="GT4_PimA-like"/>
    <property type="match status" value="1"/>
</dbReference>
<evidence type="ECO:0000256" key="1">
    <source>
        <dbReference type="ARBA" id="ARBA00021292"/>
    </source>
</evidence>
<dbReference type="PANTHER" id="PTHR12526">
    <property type="entry name" value="GLYCOSYLTRANSFERASE"/>
    <property type="match status" value="1"/>
</dbReference>
<evidence type="ECO:0000313" key="3">
    <source>
        <dbReference type="Proteomes" id="UP000664781"/>
    </source>
</evidence>
<dbReference type="Gene3D" id="3.40.50.2000">
    <property type="entry name" value="Glycogen Phosphorylase B"/>
    <property type="match status" value="1"/>
</dbReference>
<reference evidence="2" key="1">
    <citation type="submission" date="2021-03" db="EMBL/GenBank/DDBJ databases">
        <title>Streptomyces strains.</title>
        <authorList>
            <person name="Lund M.B."/>
            <person name="Toerring T."/>
        </authorList>
    </citation>
    <scope>NUCLEOTIDE SEQUENCE</scope>
    <source>
        <strain evidence="2">JCM 4242</strain>
    </source>
</reference>
<dbReference type="SUPFAM" id="SSF53756">
    <property type="entry name" value="UDP-Glycosyltransferase/glycogen phosphorylase"/>
    <property type="match status" value="1"/>
</dbReference>